<dbReference type="Ensembl" id="ENSGACT00000032468.1">
    <property type="protein sequence ID" value="ENSGACP00000033403.1"/>
    <property type="gene ID" value="ENSGACG00000035423.1"/>
</dbReference>
<protein>
    <submittedName>
        <fullName evidence="2">Uncharacterized protein</fullName>
    </submittedName>
</protein>
<reference evidence="2 3" key="1">
    <citation type="journal article" date="2021" name="G3 (Bethesda)">
        <title>Improved contiguity of the threespine stickleback genome using long-read sequencing.</title>
        <authorList>
            <person name="Nath S."/>
            <person name="Shaw D.E."/>
            <person name="White M.A."/>
        </authorList>
    </citation>
    <scope>NUCLEOTIDE SEQUENCE [LARGE SCALE GENOMIC DNA]</scope>
    <source>
        <strain evidence="2 3">Lake Benthic</strain>
    </source>
</reference>
<keyword evidence="1" id="KW-0812">Transmembrane</keyword>
<dbReference type="KEGG" id="gat:120812340"/>
<accession>A0AAQ4P499</accession>
<evidence type="ECO:0000313" key="3">
    <source>
        <dbReference type="Proteomes" id="UP000007635"/>
    </source>
</evidence>
<dbReference type="GeneID" id="120812340"/>
<keyword evidence="1" id="KW-0472">Membrane</keyword>
<reference evidence="2" key="2">
    <citation type="submission" date="2025-08" db="UniProtKB">
        <authorList>
            <consortium name="Ensembl"/>
        </authorList>
    </citation>
    <scope>IDENTIFICATION</scope>
</reference>
<proteinExistence type="predicted"/>
<dbReference type="GeneTree" id="ENSGT00940000177178"/>
<evidence type="ECO:0000256" key="1">
    <source>
        <dbReference type="SAM" id="Phobius"/>
    </source>
</evidence>
<reference evidence="2" key="3">
    <citation type="submission" date="2025-09" db="UniProtKB">
        <authorList>
            <consortium name="Ensembl"/>
        </authorList>
    </citation>
    <scope>IDENTIFICATION</scope>
</reference>
<dbReference type="Proteomes" id="UP000007635">
    <property type="component" value="Chromosome Y"/>
</dbReference>
<feature type="transmembrane region" description="Helical" evidence="1">
    <location>
        <begin position="6"/>
        <end position="27"/>
    </location>
</feature>
<evidence type="ECO:0000313" key="2">
    <source>
        <dbReference type="Ensembl" id="ENSGACP00000033403.1"/>
    </source>
</evidence>
<dbReference type="AlphaFoldDB" id="A0AAQ4P499"/>
<organism evidence="2 3">
    <name type="scientific">Gasterosteus aculeatus aculeatus</name>
    <name type="common">three-spined stickleback</name>
    <dbReference type="NCBI Taxonomy" id="481459"/>
    <lineage>
        <taxon>Eukaryota</taxon>
        <taxon>Metazoa</taxon>
        <taxon>Chordata</taxon>
        <taxon>Craniata</taxon>
        <taxon>Vertebrata</taxon>
        <taxon>Euteleostomi</taxon>
        <taxon>Actinopterygii</taxon>
        <taxon>Neopterygii</taxon>
        <taxon>Teleostei</taxon>
        <taxon>Neoteleostei</taxon>
        <taxon>Acanthomorphata</taxon>
        <taxon>Eupercaria</taxon>
        <taxon>Perciformes</taxon>
        <taxon>Cottioidei</taxon>
        <taxon>Gasterosteales</taxon>
        <taxon>Gasterosteidae</taxon>
        <taxon>Gasterosteus</taxon>
    </lineage>
</organism>
<keyword evidence="3" id="KW-1185">Reference proteome</keyword>
<dbReference type="RefSeq" id="XP_040024164.1">
    <property type="nucleotide sequence ID" value="XM_040168230.1"/>
</dbReference>
<keyword evidence="1" id="KW-1133">Transmembrane helix</keyword>
<name>A0AAQ4P499_GASAC</name>
<sequence>MYHDLFIYIYIHILLAEVAVNLLAVLLKSFGSSSLTLRPIRPISKTVEIFITGLHAASFSLLASNLGLKSSTGSRWANEGTSFDSSSRPSSFSSLLLFSSIWCKIVSLVENIWKRTASHIFVATGGSLGRFSSGVTGSSKSISVGAFCASLCSGPAISFWDRISGNLGSSCSMTMCFLSRDQPLNLDFTPSGPCMTLRRGLGKRDSSPSFISVADLTNEADSALVSLPLVPVDSIVDILAGRAVLCSESSALALVASTGFASSLLSETSVFVSVPHSWTLSLPKSFLGAIRGSFSSLFDAGCLASEGFNFGLATSRTCVSIFFFSRDFPSAAGN</sequence>